<comment type="caution">
    <text evidence="1">The sequence shown here is derived from an EMBL/GenBank/DDBJ whole genome shotgun (WGS) entry which is preliminary data.</text>
</comment>
<accession>A0ABR2CPZ5</accession>
<dbReference type="EMBL" id="JBBPBM010000046">
    <property type="protein sequence ID" value="KAK8521815.1"/>
    <property type="molecule type" value="Genomic_DNA"/>
</dbReference>
<keyword evidence="2" id="KW-1185">Reference proteome</keyword>
<name>A0ABR2CPZ5_9ROSI</name>
<evidence type="ECO:0000313" key="2">
    <source>
        <dbReference type="Proteomes" id="UP001472677"/>
    </source>
</evidence>
<sequence>MWGKCRRLRPVMCVAWKVGGGEEYLQILQHCSIGWCQVLISNSSLVDEMRLEKVSGVHVMRISRPLVLLIFDSIEIQQQVVSSDVLKIWFSRVVDWNETDCALDYCSVTMIEEAMLEFSSFERGRVLIETTVIDRIEERLELSVSGHVFSIRILEADTLLRGPRGYYSMRDQSSSSEDLVSDKEEEQIDQKDGQSCAHEGVASAMRVDEQLADGAEECDEPILEGSNAEVIISNGHKRKVQLLTDVIHSLQSLEGEVTSDEGDSMAGSWASS</sequence>
<evidence type="ECO:0000313" key="1">
    <source>
        <dbReference type="EMBL" id="KAK8521815.1"/>
    </source>
</evidence>
<organism evidence="1 2">
    <name type="scientific">Hibiscus sabdariffa</name>
    <name type="common">roselle</name>
    <dbReference type="NCBI Taxonomy" id="183260"/>
    <lineage>
        <taxon>Eukaryota</taxon>
        <taxon>Viridiplantae</taxon>
        <taxon>Streptophyta</taxon>
        <taxon>Embryophyta</taxon>
        <taxon>Tracheophyta</taxon>
        <taxon>Spermatophyta</taxon>
        <taxon>Magnoliopsida</taxon>
        <taxon>eudicotyledons</taxon>
        <taxon>Gunneridae</taxon>
        <taxon>Pentapetalae</taxon>
        <taxon>rosids</taxon>
        <taxon>malvids</taxon>
        <taxon>Malvales</taxon>
        <taxon>Malvaceae</taxon>
        <taxon>Malvoideae</taxon>
        <taxon>Hibiscus</taxon>
    </lineage>
</organism>
<protein>
    <submittedName>
        <fullName evidence="1">Uncharacterized protein</fullName>
    </submittedName>
</protein>
<gene>
    <name evidence="1" type="ORF">V6N12_066398</name>
</gene>
<reference evidence="1 2" key="1">
    <citation type="journal article" date="2024" name="G3 (Bethesda)">
        <title>Genome assembly of Hibiscus sabdariffa L. provides insights into metabolisms of medicinal natural products.</title>
        <authorList>
            <person name="Kim T."/>
        </authorList>
    </citation>
    <scope>NUCLEOTIDE SEQUENCE [LARGE SCALE GENOMIC DNA]</scope>
    <source>
        <strain evidence="1">TK-2024</strain>
        <tissue evidence="1">Old leaves</tissue>
    </source>
</reference>
<dbReference type="Proteomes" id="UP001472677">
    <property type="component" value="Unassembled WGS sequence"/>
</dbReference>
<proteinExistence type="predicted"/>